<gene>
    <name evidence="3" type="ORF">PBAH0796_LOCUS6418</name>
</gene>
<feature type="region of interest" description="Disordered" evidence="1">
    <location>
        <begin position="558"/>
        <end position="594"/>
    </location>
</feature>
<dbReference type="InterPro" id="IPR025677">
    <property type="entry name" value="OST-HTH-assoc_dom"/>
</dbReference>
<feature type="compositionally biased region" description="Low complexity" evidence="1">
    <location>
        <begin position="441"/>
        <end position="452"/>
    </location>
</feature>
<dbReference type="EMBL" id="HBEG01010878">
    <property type="protein sequence ID" value="CAD8351051.1"/>
    <property type="molecule type" value="Transcribed_RNA"/>
</dbReference>
<evidence type="ECO:0000259" key="2">
    <source>
        <dbReference type="PROSITE" id="PS51644"/>
    </source>
</evidence>
<protein>
    <recommendedName>
        <fullName evidence="2">HTH OST-type domain-containing protein</fullName>
    </recommendedName>
</protein>
<proteinExistence type="predicted"/>
<sequence length="847" mass="89417">MEELYAAPAGVAPKPLPEIDVSHLRAACESCGTLRVASEEGGDWSVALVGRHAAFVDVHSVEDTYPAELWAAADAYFRDLSEPDLLLPGGRYACAQALLGRKLEFLAGFSLGQVCHIVQLAISERKLLGYCNGTVVPYGRSQSMMKERCAEQQQPCGPAGSSTHSGAEALQLANWEVARAYLKEILEEAAQPGQGPAVVPLSNIKRVFRSRYCTELSETALGHARMADLLQDERFQDLCTLRLQRGGYVVVAKEASPPGTTISLAETLRPQPLQAAGEAVISLADELRLSSKGGCEATEARSAVRSPGRPLSLELCLREAVCSEEPEPEAEEPAAPGLATAPPLSLPLATPLPSPGAVASTTIERWLGEPHRLRCWPNETLRFEDGFETGDFGAAMMLPTPLPSPGEPASATVRRWAGVPHRAEFFPEEVAAAPALATAGAGATPAATDAGGPQPPPQLPAVAAPSPEAPPLMLPGLPQASAEPRRWCPGEPLCLEEAGGLADGSCSSLLLSMPTPLVSPGDPGSATVRRWAGEPRRLGFFLDEPHASETCTERLPATPARAQAQSPCLLGRSSPTKKWAGEPRRLESWPDSPLRSSEDAAQLAEVPAAGAIGKRAWPPLVCELPGLVTGLRVQNTFIHARLLPLTPVGDAPVRSHSVPKDVGSQSGGLPAAGEPPSRVEPVLGPVRPHTPRRPAKPTAAHALLPERARQFNVDDTWEDSGTQLTVRNTFLHTVPPPPTPGALRPAGYRSRSLPPPNLGRGLRGDTAAGQLPDCTLQAFPQLLQAIEGQCDVALAKGGRKLPAADALPAFVPLSPALTASPTECSRWFAATPGLHSAQHVVRLADHL</sequence>
<evidence type="ECO:0000313" key="3">
    <source>
        <dbReference type="EMBL" id="CAD8351051.1"/>
    </source>
</evidence>
<dbReference type="Pfam" id="PF14418">
    <property type="entry name" value="OHA"/>
    <property type="match status" value="1"/>
</dbReference>
<dbReference type="PROSITE" id="PS51644">
    <property type="entry name" value="HTH_OST"/>
    <property type="match status" value="1"/>
</dbReference>
<feature type="region of interest" description="Disordered" evidence="1">
    <location>
        <begin position="441"/>
        <end position="466"/>
    </location>
</feature>
<accession>A0A7S0A379</accession>
<feature type="domain" description="HTH OST-type" evidence="2">
    <location>
        <begin position="174"/>
        <end position="256"/>
    </location>
</feature>
<feature type="region of interest" description="Disordered" evidence="1">
    <location>
        <begin position="654"/>
        <end position="697"/>
    </location>
</feature>
<feature type="region of interest" description="Disordered" evidence="1">
    <location>
        <begin position="730"/>
        <end position="750"/>
    </location>
</feature>
<evidence type="ECO:0000256" key="1">
    <source>
        <dbReference type="SAM" id="MobiDB-lite"/>
    </source>
</evidence>
<dbReference type="AlphaFoldDB" id="A0A7S0A379"/>
<organism evidence="3">
    <name type="scientific">Pyrodinium bahamense</name>
    <dbReference type="NCBI Taxonomy" id="73915"/>
    <lineage>
        <taxon>Eukaryota</taxon>
        <taxon>Sar</taxon>
        <taxon>Alveolata</taxon>
        <taxon>Dinophyceae</taxon>
        <taxon>Gonyaulacales</taxon>
        <taxon>Pyrocystaceae</taxon>
        <taxon>Pyrodinium</taxon>
    </lineage>
</organism>
<dbReference type="InterPro" id="IPR025605">
    <property type="entry name" value="OST-HTH/LOTUS_dom"/>
</dbReference>
<reference evidence="3" key="1">
    <citation type="submission" date="2021-01" db="EMBL/GenBank/DDBJ databases">
        <authorList>
            <person name="Corre E."/>
            <person name="Pelletier E."/>
            <person name="Niang G."/>
            <person name="Scheremetjew M."/>
            <person name="Finn R."/>
            <person name="Kale V."/>
            <person name="Holt S."/>
            <person name="Cochrane G."/>
            <person name="Meng A."/>
            <person name="Brown T."/>
            <person name="Cohen L."/>
        </authorList>
    </citation>
    <scope>NUCLEOTIDE SEQUENCE</scope>
    <source>
        <strain evidence="3">Pbaha01</strain>
    </source>
</reference>
<name>A0A7S0A379_9DINO</name>
<feature type="compositionally biased region" description="Basic and acidic residues" evidence="1">
    <location>
        <begin position="579"/>
        <end position="588"/>
    </location>
</feature>